<organism evidence="1 2">
    <name type="scientific">Schistosoma haematobium</name>
    <name type="common">Blood fluke</name>
    <dbReference type="NCBI Taxonomy" id="6185"/>
    <lineage>
        <taxon>Eukaryota</taxon>
        <taxon>Metazoa</taxon>
        <taxon>Spiralia</taxon>
        <taxon>Lophotrochozoa</taxon>
        <taxon>Platyhelminthes</taxon>
        <taxon>Trematoda</taxon>
        <taxon>Digenea</taxon>
        <taxon>Strigeidida</taxon>
        <taxon>Schistosomatoidea</taxon>
        <taxon>Schistosomatidae</taxon>
        <taxon>Schistosoma</taxon>
    </lineage>
</organism>
<proteinExistence type="predicted"/>
<reference evidence="1" key="1">
    <citation type="journal article" date="2012" name="Nat. Genet.">
        <title>Whole-genome sequence of Schistosoma haematobium.</title>
        <authorList>
            <person name="Young N.D."/>
            <person name="Jex A.R."/>
            <person name="Li B."/>
            <person name="Liu S."/>
            <person name="Yang L."/>
            <person name="Xiong Z."/>
            <person name="Li Y."/>
            <person name="Cantacessi C."/>
            <person name="Hall R.S."/>
            <person name="Xu X."/>
            <person name="Chen F."/>
            <person name="Wu X."/>
            <person name="Zerlotini A."/>
            <person name="Oliveira G."/>
            <person name="Hofmann A."/>
            <person name="Zhang G."/>
            <person name="Fang X."/>
            <person name="Kang Y."/>
            <person name="Campbell B.E."/>
            <person name="Loukas A."/>
            <person name="Ranganathan S."/>
            <person name="Rollinson D."/>
            <person name="Rinaldi G."/>
            <person name="Brindley P.J."/>
            <person name="Yang H."/>
            <person name="Wang J."/>
            <person name="Wang J."/>
            <person name="Gasser R.B."/>
        </authorList>
    </citation>
    <scope>NUCLEOTIDE SEQUENCE</scope>
</reference>
<dbReference type="GeneID" id="75576461"/>
<dbReference type="CTD" id="75576461"/>
<accession>A0A922IIE2</accession>
<dbReference type="AlphaFoldDB" id="A0A922IIE2"/>
<evidence type="ECO:0000313" key="2">
    <source>
        <dbReference type="Proteomes" id="UP000471633"/>
    </source>
</evidence>
<reference evidence="1" key="4">
    <citation type="journal article" date="2022" name="PLoS Pathog.">
        <title>Chromosome-level genome of Schistosoma haematobium underpins genome-wide explorations of molecular variation.</title>
        <authorList>
            <person name="Stroehlein A.J."/>
            <person name="Korhonen P.K."/>
            <person name="Lee V.V."/>
            <person name="Ralph S.A."/>
            <person name="Mentink-Kane M."/>
            <person name="You H."/>
            <person name="McManus D.P."/>
            <person name="Tchuente L.T."/>
            <person name="Stothard J.R."/>
            <person name="Kaur P."/>
            <person name="Dudchenko O."/>
            <person name="Aiden E.L."/>
            <person name="Yang B."/>
            <person name="Yang H."/>
            <person name="Emery A.M."/>
            <person name="Webster B.L."/>
            <person name="Brindley P.J."/>
            <person name="Rollinson D."/>
            <person name="Chang B.C.H."/>
            <person name="Gasser R.B."/>
            <person name="Young N.D."/>
        </authorList>
    </citation>
    <scope>NUCLEOTIDE SEQUENCE</scope>
</reference>
<dbReference type="Proteomes" id="UP000471633">
    <property type="component" value="Unassembled WGS sequence"/>
</dbReference>
<dbReference type="EMBL" id="AMPZ03000007">
    <property type="protein sequence ID" value="KAH9580218.1"/>
    <property type="molecule type" value="Genomic_DNA"/>
</dbReference>
<gene>
    <name evidence="1" type="ORF">MS3_00000664</name>
</gene>
<comment type="caution">
    <text evidence="1">The sequence shown here is derived from an EMBL/GenBank/DDBJ whole genome shotgun (WGS) entry which is preliminary data.</text>
</comment>
<reference evidence="1" key="3">
    <citation type="submission" date="2021-06" db="EMBL/GenBank/DDBJ databases">
        <title>Chromosome-level genome assembly for S. haematobium.</title>
        <authorList>
            <person name="Stroehlein A.J."/>
        </authorList>
    </citation>
    <scope>NUCLEOTIDE SEQUENCE</scope>
</reference>
<protein>
    <submittedName>
        <fullName evidence="1">Uncharacterized protein</fullName>
    </submittedName>
</protein>
<keyword evidence="2" id="KW-1185">Reference proteome</keyword>
<name>A0A922IIE2_SCHHA</name>
<evidence type="ECO:0000313" key="1">
    <source>
        <dbReference type="EMBL" id="KAH9580218.1"/>
    </source>
</evidence>
<dbReference type="RefSeq" id="XP_051064645.1">
    <property type="nucleotide sequence ID" value="XM_051208345.1"/>
</dbReference>
<reference evidence="1" key="2">
    <citation type="journal article" date="2019" name="Gigascience">
        <title>High-quality Schistosoma haematobium genome achieved by single-molecule and long-range sequencing.</title>
        <authorList>
            <person name="Stroehlein A.J."/>
            <person name="Korhonen P.K."/>
            <person name="Chong T.M."/>
            <person name="Lim Y.L."/>
            <person name="Chan K.G."/>
            <person name="Webster B."/>
            <person name="Rollinson D."/>
            <person name="Brindley P.J."/>
            <person name="Gasser R.B."/>
            <person name="Young N.D."/>
        </authorList>
    </citation>
    <scope>NUCLEOTIDE SEQUENCE</scope>
</reference>
<dbReference type="KEGG" id="shx:MS3_00000664"/>
<sequence>MKTFASADKPISLRYATLKQLLLDHIYYTNFEAVKSGNVPEMIRQNIRSPTTSRRHSAVRNRAYLDNRSLSCETVHKDKRMFGKCLFCGMFHSHHSCEIGHIQLVCSTAVHFSATYAKFFKCDPT</sequence>